<proteinExistence type="predicted"/>
<dbReference type="InterPro" id="IPR001810">
    <property type="entry name" value="F-box_dom"/>
</dbReference>
<dbReference type="STRING" id="1448321.A0A317V4V4"/>
<dbReference type="PROSITE" id="PS50181">
    <property type="entry name" value="FBOX"/>
    <property type="match status" value="1"/>
</dbReference>
<dbReference type="OrthoDB" id="4772757at2759"/>
<dbReference type="SUPFAM" id="SSF81383">
    <property type="entry name" value="F-box domain"/>
    <property type="match status" value="1"/>
</dbReference>
<reference evidence="4 5" key="1">
    <citation type="submission" date="2016-12" db="EMBL/GenBank/DDBJ databases">
        <title>The genomes of Aspergillus section Nigri reveals drivers in fungal speciation.</title>
        <authorList>
            <consortium name="DOE Joint Genome Institute"/>
            <person name="Vesth T.C."/>
            <person name="Nybo J."/>
            <person name="Theobald S."/>
            <person name="Brandl J."/>
            <person name="Frisvad J.C."/>
            <person name="Nielsen K.F."/>
            <person name="Lyhne E.K."/>
            <person name="Kogle M.E."/>
            <person name="Kuo A."/>
            <person name="Riley R."/>
            <person name="Clum A."/>
            <person name="Nolan M."/>
            <person name="Lipzen A."/>
            <person name="Salamov A."/>
            <person name="Henrissat B."/>
            <person name="Wiebenga A."/>
            <person name="De Vries R.P."/>
            <person name="Grigoriev I.V."/>
            <person name="Mortensen U.H."/>
            <person name="Andersen M.R."/>
            <person name="Baker S.E."/>
        </authorList>
    </citation>
    <scope>NUCLEOTIDE SEQUENCE [LARGE SCALE GENOMIC DNA]</scope>
    <source>
        <strain evidence="4 5">CBS 117.55</strain>
    </source>
</reference>
<feature type="domain" description="F-box" evidence="3">
    <location>
        <begin position="1"/>
        <end position="45"/>
    </location>
</feature>
<dbReference type="Pfam" id="PF12796">
    <property type="entry name" value="Ank_2"/>
    <property type="match status" value="1"/>
</dbReference>
<dbReference type="VEuPathDB" id="FungiDB:BO70DRAFT_417584"/>
<evidence type="ECO:0000259" key="3">
    <source>
        <dbReference type="PROSITE" id="PS50181"/>
    </source>
</evidence>
<dbReference type="CDD" id="cd09917">
    <property type="entry name" value="F-box_SF"/>
    <property type="match status" value="1"/>
</dbReference>
<dbReference type="SMART" id="SM00248">
    <property type="entry name" value="ANK"/>
    <property type="match status" value="7"/>
</dbReference>
<dbReference type="GeneID" id="37069655"/>
<dbReference type="PANTHER" id="PTHR24198">
    <property type="entry name" value="ANKYRIN REPEAT AND PROTEIN KINASE DOMAIN-CONTAINING PROTEIN"/>
    <property type="match status" value="1"/>
</dbReference>
<name>A0A317V4V4_9EURO</name>
<evidence type="ECO:0000313" key="4">
    <source>
        <dbReference type="EMBL" id="PWY67887.1"/>
    </source>
</evidence>
<dbReference type="InterPro" id="IPR036047">
    <property type="entry name" value="F-box-like_dom_sf"/>
</dbReference>
<dbReference type="InterPro" id="IPR002110">
    <property type="entry name" value="Ankyrin_rpt"/>
</dbReference>
<sequence>MPLANLPPELILQISGFLGHKDLNSLAQTSRVNYQLLNPSLYRSILRSDQSRALDRAIYRGHVSTLKRLIEYGANVPPIYSRESRIIMAGRRGHVAMVAFLIDREGPGGVEKYFLYDIAVRTGNVPMLQILVERGLRVVNPDWSLIAAAKRGHLRMLEYLVSQHRDFNRSYTIMHGALYWGICRRRVAVVKFLLSKGVSPNGKPSQRKCEPLLNIAVARGTLEIVRLLLDHGARPFKEETLLLVGENLSQPIEIARLLLARFPELKSQLPGLLVKAARHRSGYSSLVSFVLSQGVDPNYATPGERKVLSIAVVLGNVGCVRALLGAGANPLLPDMDGATTLDLAKERPYRKNHVILGLILEVSRRVAGSG</sequence>
<dbReference type="AlphaFoldDB" id="A0A317V4V4"/>
<dbReference type="Pfam" id="PF12937">
    <property type="entry name" value="F-box-like"/>
    <property type="match status" value="1"/>
</dbReference>
<evidence type="ECO:0000256" key="1">
    <source>
        <dbReference type="ARBA" id="ARBA00022737"/>
    </source>
</evidence>
<protein>
    <submittedName>
        <fullName evidence="4">Ankyrin</fullName>
    </submittedName>
</protein>
<comment type="caution">
    <text evidence="4">The sequence shown here is derived from an EMBL/GenBank/DDBJ whole genome shotgun (WGS) entry which is preliminary data.</text>
</comment>
<evidence type="ECO:0000256" key="2">
    <source>
        <dbReference type="ARBA" id="ARBA00023043"/>
    </source>
</evidence>
<dbReference type="Proteomes" id="UP000247233">
    <property type="component" value="Unassembled WGS sequence"/>
</dbReference>
<keyword evidence="2" id="KW-0040">ANK repeat</keyword>
<keyword evidence="5" id="KW-1185">Reference proteome</keyword>
<organism evidence="4 5">
    <name type="scientific">Aspergillus heteromorphus CBS 117.55</name>
    <dbReference type="NCBI Taxonomy" id="1448321"/>
    <lineage>
        <taxon>Eukaryota</taxon>
        <taxon>Fungi</taxon>
        <taxon>Dikarya</taxon>
        <taxon>Ascomycota</taxon>
        <taxon>Pezizomycotina</taxon>
        <taxon>Eurotiomycetes</taxon>
        <taxon>Eurotiomycetidae</taxon>
        <taxon>Eurotiales</taxon>
        <taxon>Aspergillaceae</taxon>
        <taxon>Aspergillus</taxon>
        <taxon>Aspergillus subgen. Circumdati</taxon>
    </lineage>
</organism>
<dbReference type="Gene3D" id="1.25.40.20">
    <property type="entry name" value="Ankyrin repeat-containing domain"/>
    <property type="match status" value="3"/>
</dbReference>
<dbReference type="PANTHER" id="PTHR24198:SF165">
    <property type="entry name" value="ANKYRIN REPEAT-CONTAINING PROTEIN-RELATED"/>
    <property type="match status" value="1"/>
</dbReference>
<accession>A0A317V4V4</accession>
<gene>
    <name evidence="4" type="ORF">BO70DRAFT_417584</name>
</gene>
<dbReference type="InterPro" id="IPR036770">
    <property type="entry name" value="Ankyrin_rpt-contain_sf"/>
</dbReference>
<dbReference type="RefSeq" id="XP_025395098.1">
    <property type="nucleotide sequence ID" value="XM_025547418.1"/>
</dbReference>
<dbReference type="EMBL" id="MSFL01000039">
    <property type="protein sequence ID" value="PWY67887.1"/>
    <property type="molecule type" value="Genomic_DNA"/>
</dbReference>
<keyword evidence="1" id="KW-0677">Repeat</keyword>
<dbReference type="SUPFAM" id="SSF48403">
    <property type="entry name" value="Ankyrin repeat"/>
    <property type="match status" value="1"/>
</dbReference>
<evidence type="ECO:0000313" key="5">
    <source>
        <dbReference type="Proteomes" id="UP000247233"/>
    </source>
</evidence>